<reference evidence="1 2" key="1">
    <citation type="submission" date="2019-09" db="EMBL/GenBank/DDBJ databases">
        <title>Genome sequence of Rhodovastum atsumiense, a diverse member of the Acetobacteraceae family of non-sulfur purple photosynthetic bacteria.</title>
        <authorList>
            <person name="Meyer T."/>
            <person name="Kyndt J."/>
        </authorList>
    </citation>
    <scope>NUCLEOTIDE SEQUENCE [LARGE SCALE GENOMIC DNA]</scope>
    <source>
        <strain evidence="1 2">DSM 21279</strain>
    </source>
</reference>
<proteinExistence type="predicted"/>
<dbReference type="EMBL" id="VWPK01000017">
    <property type="protein sequence ID" value="KAA5611784.1"/>
    <property type="molecule type" value="Genomic_DNA"/>
</dbReference>
<evidence type="ECO:0000313" key="1">
    <source>
        <dbReference type="EMBL" id="KAA5611784.1"/>
    </source>
</evidence>
<dbReference type="NCBIfam" id="NF042942">
    <property type="entry name" value="SIR2_antiphage"/>
    <property type="match status" value="1"/>
</dbReference>
<dbReference type="InterPro" id="IPR049977">
    <property type="entry name" value="SIR2-like_antiphage-assoc"/>
</dbReference>
<name>A0A5M6ITZ5_9PROT</name>
<dbReference type="AlphaFoldDB" id="A0A5M6ITZ5"/>
<accession>A0A5M6ITZ5</accession>
<dbReference type="OrthoDB" id="9808492at2"/>
<keyword evidence="2" id="KW-1185">Reference proteome</keyword>
<evidence type="ECO:0000313" key="2">
    <source>
        <dbReference type="Proteomes" id="UP000325255"/>
    </source>
</evidence>
<organism evidence="1 2">
    <name type="scientific">Rhodovastum atsumiense</name>
    <dbReference type="NCBI Taxonomy" id="504468"/>
    <lineage>
        <taxon>Bacteria</taxon>
        <taxon>Pseudomonadati</taxon>
        <taxon>Pseudomonadota</taxon>
        <taxon>Alphaproteobacteria</taxon>
        <taxon>Acetobacterales</taxon>
        <taxon>Acetobacteraceae</taxon>
        <taxon>Rhodovastum</taxon>
    </lineage>
</organism>
<gene>
    <name evidence="1" type="ORF">F1189_12140</name>
</gene>
<comment type="caution">
    <text evidence="1">The sequence shown here is derived from an EMBL/GenBank/DDBJ whole genome shotgun (WGS) entry which is preliminary data.</text>
</comment>
<dbReference type="Proteomes" id="UP000325255">
    <property type="component" value="Unassembled WGS sequence"/>
</dbReference>
<sequence>MLTGANRPHGGCGPQKGFTVSINDYVFGLFNGQDKGSTHRPQRDRALAPGWQPLRYFGDVDLSSDFYAVRGTRKLGEEEFRAHLALCTRLENIAVLLGAGASVGVGGRTMPALWDDFSAVSPASVNWLRGEGFLTAATGDTENVEFLLDRIELADMEWSRAGRHTELAILRIHRAELRRAVLRAALLDEASWTAPETPAANPRMRDHMLLLARLVANRQPGQAAPWVFTTNYDLAIEWAAETLGLQVVNGFSGLHLRRFNAASYDLALTHATARGEARFGTYHVYLAKLHGSLSWRALADGSVVENSSSAQWPLMSAFLEGKTEDWPGLLIFPGAAKFVQTTGFVYGEVIRRLTDFASRPNTALLVCGYGFGDDHLNRILLSVLQNPTAQIVVYLPEAKDRLQLPGAPPPTKPFPNGHPVHHLLGLGLPQVTVVGAGARAYFGEFVGDLPEPALMDDLASGAHALQRAIQRLEAPSPPPVGLTA</sequence>
<dbReference type="Pfam" id="PF13289">
    <property type="entry name" value="SIR2_2"/>
    <property type="match status" value="1"/>
</dbReference>
<protein>
    <submittedName>
        <fullName evidence="1">Uncharacterized protein</fullName>
    </submittedName>
</protein>